<dbReference type="Proteomes" id="UP000465301">
    <property type="component" value="Unassembled WGS sequence"/>
</dbReference>
<gene>
    <name evidence="1" type="ORF">MTIM_01530</name>
</gene>
<accession>A0A7I9YZX7</accession>
<dbReference type="RefSeq" id="WP_163705914.1">
    <property type="nucleotide sequence ID" value="NZ_BLLA01000001.1"/>
</dbReference>
<organism evidence="1 2">
    <name type="scientific">Mycobacterium timonense</name>
    <dbReference type="NCBI Taxonomy" id="701043"/>
    <lineage>
        <taxon>Bacteria</taxon>
        <taxon>Bacillati</taxon>
        <taxon>Actinomycetota</taxon>
        <taxon>Actinomycetes</taxon>
        <taxon>Mycobacteriales</taxon>
        <taxon>Mycobacteriaceae</taxon>
        <taxon>Mycobacterium</taxon>
        <taxon>Mycobacterium avium complex (MAC)</taxon>
    </lineage>
</organism>
<proteinExistence type="predicted"/>
<dbReference type="EMBL" id="BLLA01000001">
    <property type="protein sequence ID" value="GFG94274.1"/>
    <property type="molecule type" value="Genomic_DNA"/>
</dbReference>
<keyword evidence="2" id="KW-1185">Reference proteome</keyword>
<sequence length="171" mass="18533">MASMVEPARWSNLQFLHGLDVRVGFPDHPTLAAIAEREREIAHRQAMDIGGHRLAARLTVALSAAAVAAGITAALVAPLVFVVAILLAAMAGYCGRIWWIDPPIPTPQPLRIQPYSAAENRLLMARQAWEPFFTYSTCPGCGHLDAHSILPSGRGAVMRQCVLCAREWAQG</sequence>
<protein>
    <submittedName>
        <fullName evidence="1">Uncharacterized protein</fullName>
    </submittedName>
</protein>
<evidence type="ECO:0000313" key="1">
    <source>
        <dbReference type="EMBL" id="GFG94274.1"/>
    </source>
</evidence>
<dbReference type="AlphaFoldDB" id="A0A7I9YZX7"/>
<name>A0A7I9YZX7_9MYCO</name>
<evidence type="ECO:0000313" key="2">
    <source>
        <dbReference type="Proteomes" id="UP000465301"/>
    </source>
</evidence>
<reference evidence="1 2" key="1">
    <citation type="journal article" date="2019" name="Emerg. Microbes Infect.">
        <title>Comprehensive subspecies identification of 175 nontuberculous mycobacteria species based on 7547 genomic profiles.</title>
        <authorList>
            <person name="Matsumoto Y."/>
            <person name="Kinjo T."/>
            <person name="Motooka D."/>
            <person name="Nabeya D."/>
            <person name="Jung N."/>
            <person name="Uechi K."/>
            <person name="Horii T."/>
            <person name="Iida T."/>
            <person name="Fujita J."/>
            <person name="Nakamura S."/>
        </authorList>
    </citation>
    <scope>NUCLEOTIDE SEQUENCE [LARGE SCALE GENOMIC DNA]</scope>
    <source>
        <strain evidence="1 2">JCM 30726</strain>
    </source>
</reference>
<comment type="caution">
    <text evidence="1">The sequence shown here is derived from an EMBL/GenBank/DDBJ whole genome shotgun (WGS) entry which is preliminary data.</text>
</comment>